<dbReference type="PANTHER" id="PTHR43004">
    <property type="entry name" value="TRK SYSTEM POTASSIUM UPTAKE PROTEIN"/>
    <property type="match status" value="1"/>
</dbReference>
<dbReference type="PRINTS" id="PR00420">
    <property type="entry name" value="RNGMNOXGNASE"/>
</dbReference>
<gene>
    <name evidence="6" type="ORF">BE15_32560</name>
</gene>
<dbReference type="RefSeq" id="WP_061608454.1">
    <property type="nucleotide sequence ID" value="NZ_JEMA01000475.1"/>
</dbReference>
<dbReference type="OrthoDB" id="5482506at2"/>
<name>A0A150QN00_SORCE</name>
<dbReference type="Proteomes" id="UP000075260">
    <property type="component" value="Unassembled WGS sequence"/>
</dbReference>
<organism evidence="6 7">
    <name type="scientific">Sorangium cellulosum</name>
    <name type="common">Polyangium cellulosum</name>
    <dbReference type="NCBI Taxonomy" id="56"/>
    <lineage>
        <taxon>Bacteria</taxon>
        <taxon>Pseudomonadati</taxon>
        <taxon>Myxococcota</taxon>
        <taxon>Polyangia</taxon>
        <taxon>Polyangiales</taxon>
        <taxon>Polyangiaceae</taxon>
        <taxon>Sorangium</taxon>
    </lineage>
</organism>
<dbReference type="PANTHER" id="PTHR43004:SF19">
    <property type="entry name" value="BINDING MONOOXYGENASE, PUTATIVE (JCVI)-RELATED"/>
    <property type="match status" value="1"/>
</dbReference>
<dbReference type="InterPro" id="IPR050641">
    <property type="entry name" value="RIFMO-like"/>
</dbReference>
<dbReference type="InterPro" id="IPR002938">
    <property type="entry name" value="FAD-bd"/>
</dbReference>
<evidence type="ECO:0000256" key="3">
    <source>
        <dbReference type="ARBA" id="ARBA00022827"/>
    </source>
</evidence>
<comment type="cofactor">
    <cofactor evidence="1">
        <name>FAD</name>
        <dbReference type="ChEBI" id="CHEBI:57692"/>
    </cofactor>
</comment>
<proteinExistence type="predicted"/>
<evidence type="ECO:0000256" key="2">
    <source>
        <dbReference type="ARBA" id="ARBA00022630"/>
    </source>
</evidence>
<dbReference type="InterPro" id="IPR036188">
    <property type="entry name" value="FAD/NAD-bd_sf"/>
</dbReference>
<feature type="domain" description="FAD-binding" evidence="5">
    <location>
        <begin position="14"/>
        <end position="372"/>
    </location>
</feature>
<dbReference type="Pfam" id="PF21274">
    <property type="entry name" value="Rng_hyd_C"/>
    <property type="match status" value="1"/>
</dbReference>
<protein>
    <recommendedName>
        <fullName evidence="5">FAD-binding domain-containing protein</fullName>
    </recommendedName>
</protein>
<dbReference type="Gene3D" id="3.40.30.120">
    <property type="match status" value="1"/>
</dbReference>
<dbReference type="AlphaFoldDB" id="A0A150QN00"/>
<sequence length="529" mass="55970">MKTGNHPPAREERVAVLVVGGGLVGLSTALFLARRGVRPLVLEKHAGTAIHPRARGFNPRTIELLRAAGLGEEIEREGLRLFAADSVGEAVPVGMLKAVTLAGPVLAWEPIDRAARGADLSPCPTVALGQDRLEPILLRGARAQGAEVRFRHRVVAFEQGEGGVTAEVDDLSTGERYRVRAEYLVGADGAQSPVREALGISRSGRGSLGHAISTLFDADLSPLQQQHRFIVATVTHPEGAGIIVGTDVKDRWIYGTHYDPAQETPDAFTEERWIRRIRAAAGVPDLAVTIGGTFPWEVAERVADRFSAGRVFLAGDAVHQMPPTGGHGANTGIQDAANLAWKLAAVVRGHAGPGLLATYDAERRPVGVATANQAALLALRMRLDAPGSDAAPDVQGEILDFTAVVYGHRYGFDDPMPRAFALTGEPGTRAPHVWLARGDRNASTIDLFGDGFALLAGDPAWERAAEEVAARAGLPLRAHRVDGFQAAYGVGATGASLVRPDGFVAARWPDAGGDLTRALAEALDAALHR</sequence>
<dbReference type="EMBL" id="JEMA01000475">
    <property type="protein sequence ID" value="KYF69363.1"/>
    <property type="molecule type" value="Genomic_DNA"/>
</dbReference>
<comment type="caution">
    <text evidence="6">The sequence shown here is derived from an EMBL/GenBank/DDBJ whole genome shotgun (WGS) entry which is preliminary data.</text>
</comment>
<evidence type="ECO:0000259" key="5">
    <source>
        <dbReference type="Pfam" id="PF01494"/>
    </source>
</evidence>
<evidence type="ECO:0000313" key="6">
    <source>
        <dbReference type="EMBL" id="KYF69363.1"/>
    </source>
</evidence>
<dbReference type="Gene3D" id="3.30.9.10">
    <property type="entry name" value="D-Amino Acid Oxidase, subunit A, domain 2"/>
    <property type="match status" value="1"/>
</dbReference>
<dbReference type="Gene3D" id="3.50.50.60">
    <property type="entry name" value="FAD/NAD(P)-binding domain"/>
    <property type="match status" value="1"/>
</dbReference>
<evidence type="ECO:0000256" key="4">
    <source>
        <dbReference type="SAM" id="Phobius"/>
    </source>
</evidence>
<feature type="transmembrane region" description="Helical" evidence="4">
    <location>
        <begin position="14"/>
        <end position="33"/>
    </location>
</feature>
<dbReference type="GO" id="GO:0071949">
    <property type="term" value="F:FAD binding"/>
    <property type="evidence" value="ECO:0007669"/>
    <property type="project" value="InterPro"/>
</dbReference>
<keyword evidence="2" id="KW-0285">Flavoprotein</keyword>
<dbReference type="GO" id="GO:0016709">
    <property type="term" value="F:oxidoreductase activity, acting on paired donors, with incorporation or reduction of molecular oxygen, NAD(P)H as one donor, and incorporation of one atom of oxygen"/>
    <property type="evidence" value="ECO:0007669"/>
    <property type="project" value="UniProtKB-ARBA"/>
</dbReference>
<dbReference type="SUPFAM" id="SSF51905">
    <property type="entry name" value="FAD/NAD(P)-binding domain"/>
    <property type="match status" value="1"/>
</dbReference>
<keyword evidence="3" id="KW-0274">FAD</keyword>
<dbReference type="Pfam" id="PF01494">
    <property type="entry name" value="FAD_binding_3"/>
    <property type="match status" value="1"/>
</dbReference>
<accession>A0A150QN00</accession>
<evidence type="ECO:0000313" key="7">
    <source>
        <dbReference type="Proteomes" id="UP000075260"/>
    </source>
</evidence>
<keyword evidence="4" id="KW-1133">Transmembrane helix</keyword>
<reference evidence="6 7" key="1">
    <citation type="submission" date="2014-02" db="EMBL/GenBank/DDBJ databases">
        <title>The small core and large imbalanced accessory genome model reveals a collaborative survival strategy of Sorangium cellulosum strains in nature.</title>
        <authorList>
            <person name="Han K."/>
            <person name="Peng R."/>
            <person name="Blom J."/>
            <person name="Li Y.-Z."/>
        </authorList>
    </citation>
    <scope>NUCLEOTIDE SEQUENCE [LARGE SCALE GENOMIC DNA]</scope>
    <source>
        <strain evidence="6 7">So0008-312</strain>
    </source>
</reference>
<keyword evidence="4" id="KW-0812">Transmembrane</keyword>
<evidence type="ECO:0000256" key="1">
    <source>
        <dbReference type="ARBA" id="ARBA00001974"/>
    </source>
</evidence>
<keyword evidence="4" id="KW-0472">Membrane</keyword>